<sequence length="235" mass="26396">MSTLRPLRGGCLCGRNRYIIALPEDGIQHAQVLFSTERSHQEPLATPLAAYIRVPLSWLHSTTFAFFDDETHTMIRRVYTHPSQEYAKRNFCGFCGTPLSYWSEEPRSEADYIHLTLGSLLQEDLQDLEDLGLIPEDSEGEVGEEEKATDKEVSPGNHGITLRQSFGVPWFDGMVEGTRLGRLRRTHGIKQSGDGSVKVEWEIIEQSDTPEGGQDVDMEAASGSGEKRKLQDRED</sequence>
<evidence type="ECO:0000313" key="2">
    <source>
        <dbReference type="EMBL" id="KAG5927334.1"/>
    </source>
</evidence>
<dbReference type="Proteomes" id="UP000811619">
    <property type="component" value="Unassembled WGS sequence"/>
</dbReference>
<feature type="region of interest" description="Disordered" evidence="1">
    <location>
        <begin position="135"/>
        <end position="160"/>
    </location>
</feature>
<proteinExistence type="predicted"/>
<dbReference type="EMBL" id="SRPY01000190">
    <property type="protein sequence ID" value="KAG5927334.1"/>
    <property type="molecule type" value="Genomic_DNA"/>
</dbReference>
<protein>
    <recommendedName>
        <fullName evidence="4">CENP-V/GFA domain-containing protein</fullName>
    </recommendedName>
</protein>
<dbReference type="AlphaFoldDB" id="A0A8K0JB27"/>
<comment type="caution">
    <text evidence="2">The sequence shown here is derived from an EMBL/GenBank/DDBJ whole genome shotgun (WGS) entry which is preliminary data.</text>
</comment>
<feature type="compositionally biased region" description="Basic and acidic residues" evidence="1">
    <location>
        <begin position="225"/>
        <end position="235"/>
    </location>
</feature>
<name>A0A8K0JB27_9HYPO</name>
<organism evidence="2 3">
    <name type="scientific">Claviceps africana</name>
    <dbReference type="NCBI Taxonomy" id="83212"/>
    <lineage>
        <taxon>Eukaryota</taxon>
        <taxon>Fungi</taxon>
        <taxon>Dikarya</taxon>
        <taxon>Ascomycota</taxon>
        <taxon>Pezizomycotina</taxon>
        <taxon>Sordariomycetes</taxon>
        <taxon>Hypocreomycetidae</taxon>
        <taxon>Hypocreales</taxon>
        <taxon>Clavicipitaceae</taxon>
        <taxon>Claviceps</taxon>
    </lineage>
</organism>
<keyword evidence="3" id="KW-1185">Reference proteome</keyword>
<feature type="compositionally biased region" description="Acidic residues" evidence="1">
    <location>
        <begin position="135"/>
        <end position="144"/>
    </location>
</feature>
<dbReference type="OrthoDB" id="3907216at2759"/>
<gene>
    <name evidence="2" type="ORF">E4U42_002357</name>
</gene>
<dbReference type="Gene3D" id="2.170.150.70">
    <property type="match status" value="1"/>
</dbReference>
<feature type="region of interest" description="Disordered" evidence="1">
    <location>
        <begin position="186"/>
        <end position="235"/>
    </location>
</feature>
<accession>A0A8K0JB27</accession>
<evidence type="ECO:0000256" key="1">
    <source>
        <dbReference type="SAM" id="MobiDB-lite"/>
    </source>
</evidence>
<evidence type="ECO:0000313" key="3">
    <source>
        <dbReference type="Proteomes" id="UP000811619"/>
    </source>
</evidence>
<reference evidence="2" key="1">
    <citation type="journal article" date="2020" name="bioRxiv">
        <title>Whole genome comparisons of ergot fungi reveals the divergence and evolution of species within the genus Claviceps are the result of varying mechanisms driving genome evolution and host range expansion.</title>
        <authorList>
            <person name="Wyka S.A."/>
            <person name="Mondo S.J."/>
            <person name="Liu M."/>
            <person name="Dettman J."/>
            <person name="Nalam V."/>
            <person name="Broders K.D."/>
        </authorList>
    </citation>
    <scope>NUCLEOTIDE SEQUENCE</scope>
    <source>
        <strain evidence="2">CCC 489</strain>
    </source>
</reference>
<evidence type="ECO:0008006" key="4">
    <source>
        <dbReference type="Google" id="ProtNLM"/>
    </source>
</evidence>